<sequence length="99" mass="11337">MPISKQVLTRRDWDKRFVTWSVLLAGIASGGSLTYGYHSLWFAFAFVVPLYLLMRYSTPVNGYHSPLISRWSILVIPTLFVFLPMAVALTRYVLNDLLP</sequence>
<reference evidence="2 3" key="1">
    <citation type="submission" date="2019-02" db="EMBL/GenBank/DDBJ databases">
        <title>Deep-cultivation of Planctomycetes and their phenomic and genomic characterization uncovers novel biology.</title>
        <authorList>
            <person name="Wiegand S."/>
            <person name="Jogler M."/>
            <person name="Boedeker C."/>
            <person name="Pinto D."/>
            <person name="Vollmers J."/>
            <person name="Rivas-Marin E."/>
            <person name="Kohn T."/>
            <person name="Peeters S.H."/>
            <person name="Heuer A."/>
            <person name="Rast P."/>
            <person name="Oberbeckmann S."/>
            <person name="Bunk B."/>
            <person name="Jeske O."/>
            <person name="Meyerdierks A."/>
            <person name="Storesund J.E."/>
            <person name="Kallscheuer N."/>
            <person name="Luecker S."/>
            <person name="Lage O.M."/>
            <person name="Pohl T."/>
            <person name="Merkel B.J."/>
            <person name="Hornburger P."/>
            <person name="Mueller R.-W."/>
            <person name="Bruemmer F."/>
            <person name="Labrenz M."/>
            <person name="Spormann A.M."/>
            <person name="Op Den Camp H."/>
            <person name="Overmann J."/>
            <person name="Amann R."/>
            <person name="Jetten M.S.M."/>
            <person name="Mascher T."/>
            <person name="Medema M.H."/>
            <person name="Devos D.P."/>
            <person name="Kaster A.-K."/>
            <person name="Ovreas L."/>
            <person name="Rohde M."/>
            <person name="Galperin M.Y."/>
            <person name="Jogler C."/>
        </authorList>
    </citation>
    <scope>NUCLEOTIDE SEQUENCE [LARGE SCALE GENOMIC DNA]</scope>
    <source>
        <strain evidence="2 3">CA13</strain>
    </source>
</reference>
<evidence type="ECO:0000256" key="1">
    <source>
        <dbReference type="SAM" id="Phobius"/>
    </source>
</evidence>
<name>A0A5C5YYE0_9BACT</name>
<dbReference type="AlphaFoldDB" id="A0A5C5YYE0"/>
<feature type="transmembrane region" description="Helical" evidence="1">
    <location>
        <begin position="40"/>
        <end position="58"/>
    </location>
</feature>
<proteinExistence type="predicted"/>
<gene>
    <name evidence="2" type="ORF">CA13_11020</name>
</gene>
<organism evidence="2 3">
    <name type="scientific">Novipirellula herctigrandis</name>
    <dbReference type="NCBI Taxonomy" id="2527986"/>
    <lineage>
        <taxon>Bacteria</taxon>
        <taxon>Pseudomonadati</taxon>
        <taxon>Planctomycetota</taxon>
        <taxon>Planctomycetia</taxon>
        <taxon>Pirellulales</taxon>
        <taxon>Pirellulaceae</taxon>
        <taxon>Novipirellula</taxon>
    </lineage>
</organism>
<evidence type="ECO:0000313" key="2">
    <source>
        <dbReference type="EMBL" id="TWT79696.1"/>
    </source>
</evidence>
<comment type="caution">
    <text evidence="2">The sequence shown here is derived from an EMBL/GenBank/DDBJ whole genome shotgun (WGS) entry which is preliminary data.</text>
</comment>
<dbReference type="OrthoDB" id="283379at2"/>
<feature type="transmembrane region" description="Helical" evidence="1">
    <location>
        <begin position="70"/>
        <end position="94"/>
    </location>
</feature>
<accession>A0A5C5YYE0</accession>
<dbReference type="EMBL" id="SJPJ01000001">
    <property type="protein sequence ID" value="TWT79696.1"/>
    <property type="molecule type" value="Genomic_DNA"/>
</dbReference>
<keyword evidence="3" id="KW-1185">Reference proteome</keyword>
<keyword evidence="1" id="KW-0472">Membrane</keyword>
<dbReference type="Proteomes" id="UP000315010">
    <property type="component" value="Unassembled WGS sequence"/>
</dbReference>
<protein>
    <submittedName>
        <fullName evidence="2">Uncharacterized protein</fullName>
    </submittedName>
</protein>
<keyword evidence="1" id="KW-0812">Transmembrane</keyword>
<keyword evidence="1" id="KW-1133">Transmembrane helix</keyword>
<dbReference type="RefSeq" id="WP_146394855.1">
    <property type="nucleotide sequence ID" value="NZ_SJPJ01000001.1"/>
</dbReference>
<evidence type="ECO:0000313" key="3">
    <source>
        <dbReference type="Proteomes" id="UP000315010"/>
    </source>
</evidence>